<evidence type="ECO:0000313" key="4">
    <source>
        <dbReference type="Proteomes" id="UP000003704"/>
    </source>
</evidence>
<dbReference type="InterPro" id="IPR054357">
    <property type="entry name" value="MFE-2_N"/>
</dbReference>
<dbReference type="EMBL" id="AKGD01000001">
    <property type="protein sequence ID" value="EIT70834.1"/>
    <property type="molecule type" value="Genomic_DNA"/>
</dbReference>
<dbReference type="InterPro" id="IPR002539">
    <property type="entry name" value="MaoC-like_dom"/>
</dbReference>
<dbReference type="Pfam" id="PF01575">
    <property type="entry name" value="MaoC_dehydratas"/>
    <property type="match status" value="1"/>
</dbReference>
<name>I7ZG00_9GAMM</name>
<accession>I7ZG00</accession>
<dbReference type="OrthoDB" id="9774179at2"/>
<sequence>MGLDYDKVKNWPQPLVTQEYSERDSILYALGLGAAMSNPPAAEDLRYVYEGVAGGELVALPTMSAVLALPHFWMQDPEAGIDWQKILHGEQFLRMHAPMPASGRVRSQCRIEEIYDKGADKGAVLIQTRDLIDDVTGTLIATIGASVFMRGNGGFGGKSEGAPKPHTLPADRAPDATLDLQTRPEMAAIYRLSGDYNPLHVDGVVANNAGFPVPILHGMATYGVAGRAIIKLLCAHDASRLRVLNCRFANPVFPGETIRTEVWHQGEGIAGFRCKVVERDLIVLNNGYVEFSS</sequence>
<dbReference type="RefSeq" id="WP_007183927.1">
    <property type="nucleotide sequence ID" value="NZ_AKGD01000001.1"/>
</dbReference>
<dbReference type="CDD" id="cd03448">
    <property type="entry name" value="HDE_HSD"/>
    <property type="match status" value="1"/>
</dbReference>
<proteinExistence type="predicted"/>
<dbReference type="STRING" id="1172194.WQQ_09710"/>
<dbReference type="SUPFAM" id="SSF54637">
    <property type="entry name" value="Thioesterase/thiol ester dehydrase-isomerase"/>
    <property type="match status" value="2"/>
</dbReference>
<dbReference type="GO" id="GO:0004300">
    <property type="term" value="F:enoyl-CoA hydratase activity"/>
    <property type="evidence" value="ECO:0007669"/>
    <property type="project" value="TreeGrafter"/>
</dbReference>
<dbReference type="PANTHER" id="PTHR13078">
    <property type="entry name" value="PEROXISOMAL MULTIFUNCTIONAL ENZYME TYPE 2-RELATED"/>
    <property type="match status" value="1"/>
</dbReference>
<dbReference type="Gene3D" id="3.10.129.10">
    <property type="entry name" value="Hotdog Thioesterase"/>
    <property type="match status" value="1"/>
</dbReference>
<evidence type="ECO:0000259" key="2">
    <source>
        <dbReference type="Pfam" id="PF22622"/>
    </source>
</evidence>
<dbReference type="GO" id="GO:0003857">
    <property type="term" value="F:(3S)-3-hydroxyacyl-CoA dehydrogenase (NAD+) activity"/>
    <property type="evidence" value="ECO:0007669"/>
    <property type="project" value="TreeGrafter"/>
</dbReference>
<dbReference type="PANTHER" id="PTHR13078:SF56">
    <property type="entry name" value="PEROXISOMAL MULTIFUNCTIONAL ENZYME TYPE 2"/>
    <property type="match status" value="1"/>
</dbReference>
<feature type="domain" description="Peroxisomal multifunctional enzyme type 2-like N-terminal" evidence="2">
    <location>
        <begin position="19"/>
        <end position="151"/>
    </location>
</feature>
<evidence type="ECO:0000259" key="1">
    <source>
        <dbReference type="Pfam" id="PF01575"/>
    </source>
</evidence>
<dbReference type="InterPro" id="IPR029069">
    <property type="entry name" value="HotDog_dom_sf"/>
</dbReference>
<dbReference type="GO" id="GO:0006635">
    <property type="term" value="P:fatty acid beta-oxidation"/>
    <property type="evidence" value="ECO:0007669"/>
    <property type="project" value="TreeGrafter"/>
</dbReference>
<dbReference type="PATRIC" id="fig|1172194.4.peg.931"/>
<organism evidence="3 4">
    <name type="scientific">Hydrocarboniphaga effusa AP103</name>
    <dbReference type="NCBI Taxonomy" id="1172194"/>
    <lineage>
        <taxon>Bacteria</taxon>
        <taxon>Pseudomonadati</taxon>
        <taxon>Pseudomonadota</taxon>
        <taxon>Gammaproteobacteria</taxon>
        <taxon>Nevskiales</taxon>
        <taxon>Nevskiaceae</taxon>
        <taxon>Hydrocarboniphaga</taxon>
    </lineage>
</organism>
<comment type="caution">
    <text evidence="3">The sequence shown here is derived from an EMBL/GenBank/DDBJ whole genome shotgun (WGS) entry which is preliminary data.</text>
</comment>
<dbReference type="Pfam" id="PF22622">
    <property type="entry name" value="MFE-2_hydrat-2_N"/>
    <property type="match status" value="1"/>
</dbReference>
<gene>
    <name evidence="3" type="ORF">WQQ_09710</name>
</gene>
<keyword evidence="4" id="KW-1185">Reference proteome</keyword>
<feature type="domain" description="MaoC-like" evidence="1">
    <location>
        <begin position="170"/>
        <end position="283"/>
    </location>
</feature>
<dbReference type="AlphaFoldDB" id="I7ZG00"/>
<evidence type="ECO:0000313" key="3">
    <source>
        <dbReference type="EMBL" id="EIT70834.1"/>
    </source>
</evidence>
<dbReference type="Proteomes" id="UP000003704">
    <property type="component" value="Unassembled WGS sequence"/>
</dbReference>
<protein>
    <submittedName>
        <fullName evidence="3">MaoC-like dehydratase</fullName>
    </submittedName>
</protein>
<reference evidence="3 4" key="1">
    <citation type="journal article" date="2012" name="J. Bacteriol.">
        <title>Genome Sequence of n-Alkane-Degrading Hydrocarboniphaga effusa Strain AP103T (ATCC BAA-332T).</title>
        <authorList>
            <person name="Chang H.K."/>
            <person name="Zylstra G.J."/>
            <person name="Chae J.C."/>
        </authorList>
    </citation>
    <scope>NUCLEOTIDE SEQUENCE [LARGE SCALE GENOMIC DNA]</scope>
    <source>
        <strain evidence="3 4">AP103</strain>
    </source>
</reference>
<dbReference type="GO" id="GO:0044594">
    <property type="term" value="F:17-beta-hydroxysteroid dehydrogenase (NAD+) activity"/>
    <property type="evidence" value="ECO:0007669"/>
    <property type="project" value="TreeGrafter"/>
</dbReference>